<comment type="caution">
    <text evidence="2">The sequence shown here is derived from an EMBL/GenBank/DDBJ whole genome shotgun (WGS) entry which is preliminary data.</text>
</comment>
<evidence type="ECO:0000313" key="3">
    <source>
        <dbReference type="Proteomes" id="UP000654918"/>
    </source>
</evidence>
<dbReference type="Proteomes" id="UP000654918">
    <property type="component" value="Unassembled WGS sequence"/>
</dbReference>
<gene>
    <name evidence="2" type="ORF">CPLU01_14320</name>
</gene>
<feature type="region of interest" description="Disordered" evidence="1">
    <location>
        <begin position="21"/>
        <end position="122"/>
    </location>
</feature>
<organism evidence="2 3">
    <name type="scientific">Colletotrichum plurivorum</name>
    <dbReference type="NCBI Taxonomy" id="2175906"/>
    <lineage>
        <taxon>Eukaryota</taxon>
        <taxon>Fungi</taxon>
        <taxon>Dikarya</taxon>
        <taxon>Ascomycota</taxon>
        <taxon>Pezizomycotina</taxon>
        <taxon>Sordariomycetes</taxon>
        <taxon>Hypocreomycetidae</taxon>
        <taxon>Glomerellales</taxon>
        <taxon>Glomerellaceae</taxon>
        <taxon>Colletotrichum</taxon>
        <taxon>Colletotrichum orchidearum species complex</taxon>
    </lineage>
</organism>
<evidence type="ECO:0000256" key="1">
    <source>
        <dbReference type="SAM" id="MobiDB-lite"/>
    </source>
</evidence>
<sequence length="122" mass="13104">MEHLQLPMGFVAGVRRLPGNGPTRAAISTSMWQDHPWTHRTGSRAPLGPRSCPGRLDGFTHEPHLPTPTWTGWTTSPPALCPVPEMHASGDTKPPPTSTPPTPHSQDLVGDTTRLSVPPLAL</sequence>
<reference evidence="2" key="1">
    <citation type="journal article" date="2020" name="Phytopathology">
        <title>Genome Sequence Resources of Colletotrichum truncatum, C. plurivorum, C. musicola, and C. sojae: Four Species Pathogenic to Soybean (Glycine max).</title>
        <authorList>
            <person name="Rogerio F."/>
            <person name="Boufleur T.R."/>
            <person name="Ciampi-Guillardi M."/>
            <person name="Sukno S.A."/>
            <person name="Thon M.R."/>
            <person name="Massola Junior N.S."/>
            <person name="Baroncelli R."/>
        </authorList>
    </citation>
    <scope>NUCLEOTIDE SEQUENCE</scope>
    <source>
        <strain evidence="2">LFN00145</strain>
    </source>
</reference>
<feature type="compositionally biased region" description="Low complexity" evidence="1">
    <location>
        <begin position="67"/>
        <end position="78"/>
    </location>
</feature>
<keyword evidence="3" id="KW-1185">Reference proteome</keyword>
<protein>
    <submittedName>
        <fullName evidence="2">Uncharacterized protein</fullName>
    </submittedName>
</protein>
<evidence type="ECO:0000313" key="2">
    <source>
        <dbReference type="EMBL" id="KAF6814767.1"/>
    </source>
</evidence>
<dbReference type="EMBL" id="WIGO01000373">
    <property type="protein sequence ID" value="KAF6814767.1"/>
    <property type="molecule type" value="Genomic_DNA"/>
</dbReference>
<accession>A0A8H6JKF3</accession>
<name>A0A8H6JKF3_9PEZI</name>
<feature type="compositionally biased region" description="Pro residues" evidence="1">
    <location>
        <begin position="93"/>
        <end position="103"/>
    </location>
</feature>
<proteinExistence type="predicted"/>
<dbReference type="AlphaFoldDB" id="A0A8H6JKF3"/>